<protein>
    <submittedName>
        <fullName evidence="2">Mitochondrial rve superfamily member</fullName>
    </submittedName>
</protein>
<dbReference type="EMBL" id="VRVR01000060">
    <property type="protein sequence ID" value="KAF0852152.1"/>
    <property type="molecule type" value="Genomic_DNA"/>
</dbReference>
<organism evidence="2 3">
    <name type="scientific">Andalucia godoyi</name>
    <name type="common">Flagellate</name>
    <dbReference type="NCBI Taxonomy" id="505711"/>
    <lineage>
        <taxon>Eukaryota</taxon>
        <taxon>Discoba</taxon>
        <taxon>Jakobida</taxon>
        <taxon>Andalucina</taxon>
        <taxon>Andaluciidae</taxon>
        <taxon>Andalucia</taxon>
    </lineage>
</organism>
<dbReference type="Pfam" id="PF03184">
    <property type="entry name" value="DDE_1"/>
    <property type="match status" value="1"/>
</dbReference>
<dbReference type="Proteomes" id="UP000799049">
    <property type="component" value="Unassembled WGS sequence"/>
</dbReference>
<evidence type="ECO:0000259" key="1">
    <source>
        <dbReference type="Pfam" id="PF03184"/>
    </source>
</evidence>
<evidence type="ECO:0000313" key="3">
    <source>
        <dbReference type="Proteomes" id="UP000799049"/>
    </source>
</evidence>
<dbReference type="Gene3D" id="3.30.420.10">
    <property type="entry name" value="Ribonuclease H-like superfamily/Ribonuclease H"/>
    <property type="match status" value="1"/>
</dbReference>
<feature type="domain" description="DDE-1" evidence="1">
    <location>
        <begin position="109"/>
        <end position="202"/>
    </location>
</feature>
<comment type="caution">
    <text evidence="2">The sequence shown here is derived from an EMBL/GenBank/DDBJ whole genome shotgun (WGS) entry which is preliminary data.</text>
</comment>
<name>A0A8K0F491_ANDGO</name>
<dbReference type="GO" id="GO:0003676">
    <property type="term" value="F:nucleic acid binding"/>
    <property type="evidence" value="ECO:0007669"/>
    <property type="project" value="InterPro"/>
</dbReference>
<dbReference type="OrthoDB" id="6115549at2759"/>
<dbReference type="AlphaFoldDB" id="A0A8K0F491"/>
<accession>A0A8K0F491</accession>
<dbReference type="InterPro" id="IPR036397">
    <property type="entry name" value="RNaseH_sf"/>
</dbReference>
<reference evidence="2" key="1">
    <citation type="submission" date="2019-09" db="EMBL/GenBank/DDBJ databases">
        <title>The Mitochondrial Proteome of the Jakobid, Andalucia godoyi, a Protist With the Most Gene-Rich and Bacteria-Like Mitochondrial Genome.</title>
        <authorList>
            <person name="Gray M.W."/>
            <person name="Burger G."/>
            <person name="Derelle R."/>
            <person name="Klimes V."/>
            <person name="Leger M."/>
            <person name="Sarrasin M."/>
            <person name="Vlcek C."/>
            <person name="Roger A.J."/>
            <person name="Elias M."/>
            <person name="Lang B.F."/>
        </authorList>
    </citation>
    <scope>NUCLEOTIDE SEQUENCE</scope>
    <source>
        <strain evidence="2">And28</strain>
    </source>
</reference>
<evidence type="ECO:0000313" key="2">
    <source>
        <dbReference type="EMBL" id="KAF0852152.1"/>
    </source>
</evidence>
<dbReference type="InterPro" id="IPR004875">
    <property type="entry name" value="DDE_SF_endonuclease_dom"/>
</dbReference>
<gene>
    <name evidence="2" type="ORF">ANDGO_01327</name>
</gene>
<proteinExistence type="predicted"/>
<keyword evidence="3" id="KW-1185">Reference proteome</keyword>
<sequence length="242" mass="27398">MASNRRYPKQCWLPAFNRRMEKQGLASLVLRLPSALERSHKYAFNKESVDAFFRDLESAYARAGIASQEDAWRVINMAETGVQGDQESKLRVLAPRGTKRVQMTVSSERKHVTMINAISAAGKAFRPMLVYPNTALSPEYTENVLLKKDPGLKIGRSEKGWIDSALFVEFLEDLKSQLPAERRDARIVLIVDGHSSHTTIEAVEWSRFPRTPPTKCSLWTSSATRLSKMRSGMRSRNGRARD</sequence>